<dbReference type="PANTHER" id="PTHR10458">
    <property type="entry name" value="PEPTIDE DEFORMYLASE"/>
    <property type="match status" value="1"/>
</dbReference>
<dbReference type="PIRSF" id="PIRSF004749">
    <property type="entry name" value="Pep_def"/>
    <property type="match status" value="1"/>
</dbReference>
<evidence type="ECO:0000256" key="4">
    <source>
        <dbReference type="ARBA" id="ARBA00022917"/>
    </source>
</evidence>
<dbReference type="FunFam" id="3.90.45.10:FF:000001">
    <property type="entry name" value="Peptide deformylase"/>
    <property type="match status" value="1"/>
</dbReference>
<dbReference type="Proteomes" id="UP000255193">
    <property type="component" value="Unassembled WGS sequence"/>
</dbReference>
<feature type="binding site" evidence="6">
    <location>
        <position position="161"/>
    </location>
    <ligand>
        <name>Fe cation</name>
        <dbReference type="ChEBI" id="CHEBI:24875"/>
    </ligand>
</feature>
<keyword evidence="4 6" id="KW-0648">Protein biosynthesis</keyword>
<accession>A0A378Q0M9</accession>
<comment type="similarity">
    <text evidence="1 6">Belongs to the polypeptide deformylase family.</text>
</comment>
<dbReference type="GO" id="GO:0006412">
    <property type="term" value="P:translation"/>
    <property type="evidence" value="ECO:0007669"/>
    <property type="project" value="UniProtKB-UniRule"/>
</dbReference>
<comment type="cofactor">
    <cofactor evidence="6">
        <name>Fe(2+)</name>
        <dbReference type="ChEBI" id="CHEBI:29033"/>
    </cofactor>
    <text evidence="6">Binds 1 Fe(2+) ion.</text>
</comment>
<dbReference type="NCBIfam" id="NF001159">
    <property type="entry name" value="PRK00150.1-3"/>
    <property type="match status" value="1"/>
</dbReference>
<dbReference type="Pfam" id="PF01327">
    <property type="entry name" value="Pep_deformylase"/>
    <property type="match status" value="1"/>
</dbReference>
<evidence type="ECO:0000256" key="6">
    <source>
        <dbReference type="HAMAP-Rule" id="MF_00163"/>
    </source>
</evidence>
<dbReference type="PRINTS" id="PR01576">
    <property type="entry name" value="PDEFORMYLASE"/>
</dbReference>
<dbReference type="EMBL" id="UGQA01000001">
    <property type="protein sequence ID" value="STY94272.1"/>
    <property type="molecule type" value="Genomic_DNA"/>
</dbReference>
<evidence type="ECO:0000256" key="3">
    <source>
        <dbReference type="ARBA" id="ARBA00022801"/>
    </source>
</evidence>
<evidence type="ECO:0000313" key="8">
    <source>
        <dbReference type="Proteomes" id="UP000255193"/>
    </source>
</evidence>
<protein>
    <recommendedName>
        <fullName evidence="6">Peptide deformylase</fullName>
        <shortName evidence="6">PDF</shortName>
        <ecNumber evidence="6">3.5.1.88</ecNumber>
    </recommendedName>
    <alternativeName>
        <fullName evidence="6">Polypeptide deformylase</fullName>
    </alternativeName>
</protein>
<evidence type="ECO:0000313" key="7">
    <source>
        <dbReference type="EMBL" id="STY94272.1"/>
    </source>
</evidence>
<feature type="active site" evidence="6">
    <location>
        <position position="158"/>
    </location>
</feature>
<name>A0A378Q0M9_9GAMM</name>
<evidence type="ECO:0000256" key="1">
    <source>
        <dbReference type="ARBA" id="ARBA00010759"/>
    </source>
</evidence>
<keyword evidence="2 6" id="KW-0479">Metal-binding</keyword>
<dbReference type="Gene3D" id="3.90.45.10">
    <property type="entry name" value="Peptide deformylase"/>
    <property type="match status" value="1"/>
</dbReference>
<dbReference type="CDD" id="cd00487">
    <property type="entry name" value="Pep_deformylase"/>
    <property type="match status" value="1"/>
</dbReference>
<feature type="binding site" evidence="6">
    <location>
        <position position="157"/>
    </location>
    <ligand>
        <name>Fe cation</name>
        <dbReference type="ChEBI" id="CHEBI:24875"/>
    </ligand>
</feature>
<keyword evidence="5 6" id="KW-0408">Iron</keyword>
<sequence length="195" mass="22373">MQGLKNRRLALATALDWLAQEVTMAIRTILAYPDPRLRTLARPIERFDADLKTLIDDMFATMYDANGIGLAATQVDEHIQLVVMDLSEDKSQPRVFINPKITPLVEDLHTYEEGCLSVPDYYDKVDRPKRVRIEAQDADGNTFVEEAEGMLAVCIQHECDHLNGKLFVDYLSKLKQDRARDKVRKVLKNREREQA</sequence>
<dbReference type="InterPro" id="IPR023635">
    <property type="entry name" value="Peptide_deformylase"/>
</dbReference>
<dbReference type="SUPFAM" id="SSF56420">
    <property type="entry name" value="Peptide deformylase"/>
    <property type="match status" value="1"/>
</dbReference>
<comment type="catalytic activity">
    <reaction evidence="6">
        <text>N-terminal N-formyl-L-methionyl-[peptide] + H2O = N-terminal L-methionyl-[peptide] + formate</text>
        <dbReference type="Rhea" id="RHEA:24420"/>
        <dbReference type="Rhea" id="RHEA-COMP:10639"/>
        <dbReference type="Rhea" id="RHEA-COMP:10640"/>
        <dbReference type="ChEBI" id="CHEBI:15377"/>
        <dbReference type="ChEBI" id="CHEBI:15740"/>
        <dbReference type="ChEBI" id="CHEBI:49298"/>
        <dbReference type="ChEBI" id="CHEBI:64731"/>
        <dbReference type="EC" id="3.5.1.88"/>
    </reaction>
</comment>
<dbReference type="AlphaFoldDB" id="A0A378Q0M9"/>
<gene>
    <name evidence="6 7" type="primary">def</name>
    <name evidence="7" type="ORF">NCTC11091_00021</name>
</gene>
<dbReference type="NCBIfam" id="TIGR00079">
    <property type="entry name" value="pept_deformyl"/>
    <property type="match status" value="1"/>
</dbReference>
<dbReference type="GO" id="GO:0042586">
    <property type="term" value="F:peptide deformylase activity"/>
    <property type="evidence" value="ECO:0007669"/>
    <property type="project" value="UniProtKB-UniRule"/>
</dbReference>
<dbReference type="EC" id="3.5.1.88" evidence="6"/>
<organism evidence="7 8">
    <name type="scientific">Faucicola atlantae</name>
    <dbReference type="NCBI Taxonomy" id="34059"/>
    <lineage>
        <taxon>Bacteria</taxon>
        <taxon>Pseudomonadati</taxon>
        <taxon>Pseudomonadota</taxon>
        <taxon>Gammaproteobacteria</taxon>
        <taxon>Moraxellales</taxon>
        <taxon>Moraxellaceae</taxon>
        <taxon>Faucicola</taxon>
    </lineage>
</organism>
<evidence type="ECO:0000256" key="2">
    <source>
        <dbReference type="ARBA" id="ARBA00022723"/>
    </source>
</evidence>
<dbReference type="InterPro" id="IPR036821">
    <property type="entry name" value="Peptide_deformylase_sf"/>
</dbReference>
<keyword evidence="3 6" id="KW-0378">Hydrolase</keyword>
<comment type="function">
    <text evidence="6">Removes the formyl group from the N-terminal Met of newly synthesized proteins. Requires at least a dipeptide for an efficient rate of reaction. N-terminal L-methionine is a prerequisite for activity but the enzyme has broad specificity at other positions.</text>
</comment>
<dbReference type="PANTHER" id="PTHR10458:SF21">
    <property type="entry name" value="PEPTIDE DEFORMYLASE"/>
    <property type="match status" value="1"/>
</dbReference>
<dbReference type="GO" id="GO:0046872">
    <property type="term" value="F:metal ion binding"/>
    <property type="evidence" value="ECO:0007669"/>
    <property type="project" value="UniProtKB-KW"/>
</dbReference>
<dbReference type="HAMAP" id="MF_00163">
    <property type="entry name" value="Pep_deformylase"/>
    <property type="match status" value="1"/>
</dbReference>
<reference evidence="7 8" key="1">
    <citation type="submission" date="2018-06" db="EMBL/GenBank/DDBJ databases">
        <authorList>
            <consortium name="Pathogen Informatics"/>
            <person name="Doyle S."/>
        </authorList>
    </citation>
    <scope>NUCLEOTIDE SEQUENCE [LARGE SCALE GENOMIC DNA]</scope>
    <source>
        <strain evidence="7 8">NCTC11091</strain>
    </source>
</reference>
<feature type="binding site" evidence="6">
    <location>
        <position position="115"/>
    </location>
    <ligand>
        <name>Fe cation</name>
        <dbReference type="ChEBI" id="CHEBI:24875"/>
    </ligand>
</feature>
<evidence type="ECO:0000256" key="5">
    <source>
        <dbReference type="ARBA" id="ARBA00023004"/>
    </source>
</evidence>
<proteinExistence type="inferred from homology"/>